<evidence type="ECO:0000256" key="10">
    <source>
        <dbReference type="ARBA" id="ARBA00023136"/>
    </source>
</evidence>
<dbReference type="SUPFAM" id="SSF81665">
    <property type="entry name" value="Calcium ATPase, transmembrane domain M"/>
    <property type="match status" value="1"/>
</dbReference>
<evidence type="ECO:0000256" key="6">
    <source>
        <dbReference type="ARBA" id="ARBA00022741"/>
    </source>
</evidence>
<dbReference type="NCBIfam" id="TIGR01494">
    <property type="entry name" value="ATPase_P-type"/>
    <property type="match status" value="1"/>
</dbReference>
<dbReference type="NCBIfam" id="TIGR01511">
    <property type="entry name" value="ATPase-IB1_Cu"/>
    <property type="match status" value="1"/>
</dbReference>
<dbReference type="InterPro" id="IPR023298">
    <property type="entry name" value="ATPase_P-typ_TM_dom_sf"/>
</dbReference>
<dbReference type="Gene3D" id="3.40.50.1000">
    <property type="entry name" value="HAD superfamily/HAD-like"/>
    <property type="match status" value="1"/>
</dbReference>
<protein>
    <submittedName>
        <fullName evidence="14">Copper-translocating P-type ATPase</fullName>
    </submittedName>
</protein>
<dbReference type="InterPro" id="IPR036412">
    <property type="entry name" value="HAD-like_sf"/>
</dbReference>
<feature type="transmembrane region" description="Helical" evidence="11">
    <location>
        <begin position="304"/>
        <end position="322"/>
    </location>
</feature>
<keyword evidence="8" id="KW-1278">Translocase</keyword>
<accession>A0A1S1YXH9</accession>
<evidence type="ECO:0000256" key="5">
    <source>
        <dbReference type="ARBA" id="ARBA00022723"/>
    </source>
</evidence>
<dbReference type="CDD" id="cd02094">
    <property type="entry name" value="P-type_ATPase_Cu-like"/>
    <property type="match status" value="1"/>
</dbReference>
<dbReference type="EMBL" id="JRYR02000001">
    <property type="protein sequence ID" value="OHX65721.1"/>
    <property type="molecule type" value="Genomic_DNA"/>
</dbReference>
<dbReference type="PANTHER" id="PTHR43520:SF8">
    <property type="entry name" value="P-TYPE CU(+) TRANSPORTER"/>
    <property type="match status" value="1"/>
</dbReference>
<dbReference type="NCBIfam" id="TIGR01525">
    <property type="entry name" value="ATPase-IB_hvy"/>
    <property type="match status" value="1"/>
</dbReference>
<dbReference type="FunFam" id="2.70.150.10:FF:000020">
    <property type="entry name" value="Copper-exporting P-type ATPase A"/>
    <property type="match status" value="1"/>
</dbReference>
<feature type="transmembrane region" description="Helical" evidence="11">
    <location>
        <begin position="828"/>
        <end position="847"/>
    </location>
</feature>
<dbReference type="Gene3D" id="2.70.150.10">
    <property type="entry name" value="Calcium-transporting ATPase, cytoplasmic transduction domain A"/>
    <property type="match status" value="1"/>
</dbReference>
<dbReference type="GO" id="GO:0055070">
    <property type="term" value="P:copper ion homeostasis"/>
    <property type="evidence" value="ECO:0007669"/>
    <property type="project" value="TreeGrafter"/>
</dbReference>
<evidence type="ECO:0000256" key="9">
    <source>
        <dbReference type="ARBA" id="ARBA00022989"/>
    </source>
</evidence>
<feature type="domain" description="Heavy metal binding" evidence="13">
    <location>
        <begin position="150"/>
        <end position="174"/>
    </location>
</feature>
<dbReference type="Proteomes" id="UP000179797">
    <property type="component" value="Unassembled WGS sequence"/>
</dbReference>
<organism evidence="14 15">
    <name type="scientific">Flammeovirga pacifica</name>
    <dbReference type="NCBI Taxonomy" id="915059"/>
    <lineage>
        <taxon>Bacteria</taxon>
        <taxon>Pseudomonadati</taxon>
        <taxon>Bacteroidota</taxon>
        <taxon>Cytophagia</taxon>
        <taxon>Cytophagales</taxon>
        <taxon>Flammeovirgaceae</taxon>
        <taxon>Flammeovirga</taxon>
    </lineage>
</organism>
<dbReference type="PROSITE" id="PS00154">
    <property type="entry name" value="ATPASE_E1_E2"/>
    <property type="match status" value="1"/>
</dbReference>
<dbReference type="GO" id="GO:0005507">
    <property type="term" value="F:copper ion binding"/>
    <property type="evidence" value="ECO:0007669"/>
    <property type="project" value="TreeGrafter"/>
</dbReference>
<dbReference type="GO" id="GO:0005524">
    <property type="term" value="F:ATP binding"/>
    <property type="evidence" value="ECO:0007669"/>
    <property type="project" value="UniProtKB-UniRule"/>
</dbReference>
<dbReference type="SFLD" id="SFLDF00027">
    <property type="entry name" value="p-type_atpase"/>
    <property type="match status" value="1"/>
</dbReference>
<evidence type="ECO:0000256" key="4">
    <source>
        <dbReference type="ARBA" id="ARBA00022692"/>
    </source>
</evidence>
<dbReference type="InterPro" id="IPR023214">
    <property type="entry name" value="HAD_sf"/>
</dbReference>
<keyword evidence="5 11" id="KW-0479">Metal-binding</keyword>
<evidence type="ECO:0000259" key="13">
    <source>
        <dbReference type="Pfam" id="PF19335"/>
    </source>
</evidence>
<proteinExistence type="inferred from homology"/>
<keyword evidence="4 11" id="KW-0812">Transmembrane</keyword>
<feature type="domain" description="Heavy metal binding" evidence="13">
    <location>
        <begin position="113"/>
        <end position="141"/>
    </location>
</feature>
<dbReference type="SUPFAM" id="SSF56784">
    <property type="entry name" value="HAD-like"/>
    <property type="match status" value="1"/>
</dbReference>
<keyword evidence="9 11" id="KW-1133">Transmembrane helix</keyword>
<evidence type="ECO:0000256" key="8">
    <source>
        <dbReference type="ARBA" id="ARBA00022967"/>
    </source>
</evidence>
<dbReference type="Pfam" id="PF19335">
    <property type="entry name" value="HMBD"/>
    <property type="match status" value="2"/>
</dbReference>
<dbReference type="InterPro" id="IPR023299">
    <property type="entry name" value="ATPase_P-typ_cyto_dom_N"/>
</dbReference>
<dbReference type="InterPro" id="IPR001757">
    <property type="entry name" value="P_typ_ATPase"/>
</dbReference>
<evidence type="ECO:0000259" key="12">
    <source>
        <dbReference type="Pfam" id="PF00122"/>
    </source>
</evidence>
<feature type="transmembrane region" description="Helical" evidence="11">
    <location>
        <begin position="199"/>
        <end position="220"/>
    </location>
</feature>
<comment type="subcellular location">
    <subcellularLocation>
        <location evidence="1">Cell membrane</location>
        <topology evidence="1">Multi-pass membrane protein</topology>
    </subcellularLocation>
</comment>
<dbReference type="Gene3D" id="3.40.1110.10">
    <property type="entry name" value="Calcium-transporting ATPase, cytoplasmic domain N"/>
    <property type="match status" value="1"/>
</dbReference>
<dbReference type="InterPro" id="IPR008250">
    <property type="entry name" value="ATPase_P-typ_transduc_dom_A_sf"/>
</dbReference>
<dbReference type="GO" id="GO:0016887">
    <property type="term" value="F:ATP hydrolysis activity"/>
    <property type="evidence" value="ECO:0007669"/>
    <property type="project" value="InterPro"/>
</dbReference>
<dbReference type="Pfam" id="PF00702">
    <property type="entry name" value="Hydrolase"/>
    <property type="match status" value="1"/>
</dbReference>
<dbReference type="SFLD" id="SFLDS00003">
    <property type="entry name" value="Haloacid_Dehalogenase"/>
    <property type="match status" value="1"/>
</dbReference>
<keyword evidence="3 11" id="KW-1003">Cell membrane</keyword>
<feature type="domain" description="P-type ATPase A" evidence="12">
    <location>
        <begin position="341"/>
        <end position="439"/>
    </location>
</feature>
<reference evidence="14 15" key="1">
    <citation type="journal article" date="2012" name="Int. J. Syst. Evol. Microbiol.">
        <title>Flammeovirga pacifica sp. nov., isolated from deep-sea sediment.</title>
        <authorList>
            <person name="Xu H."/>
            <person name="Fu Y."/>
            <person name="Yang N."/>
            <person name="Ding Z."/>
            <person name="Lai Q."/>
            <person name="Zeng R."/>
        </authorList>
    </citation>
    <scope>NUCLEOTIDE SEQUENCE [LARGE SCALE GENOMIC DNA]</scope>
    <source>
        <strain evidence="15">DSM 24597 / LMG 26175 / WPAGA1</strain>
    </source>
</reference>
<dbReference type="STRING" id="915059.NH26_04825"/>
<evidence type="ECO:0000256" key="11">
    <source>
        <dbReference type="RuleBase" id="RU362081"/>
    </source>
</evidence>
<evidence type="ECO:0000256" key="7">
    <source>
        <dbReference type="ARBA" id="ARBA00022840"/>
    </source>
</evidence>
<keyword evidence="15" id="KW-1185">Reference proteome</keyword>
<dbReference type="InterPro" id="IPR027256">
    <property type="entry name" value="P-typ_ATPase_IB"/>
</dbReference>
<sequence>MYICISKEKKKMKELTLDTSLSCKMCEAKVQPLLDADPRVIDWEIIEGNILRVVTEGACQKCINKIIGEAGYEVKEQISSRDVDSKDYADKIIHDIPKIEYEKPKITSENAGKYYCPMMCEGDKVYDEMGDCPVCGMPLEKIPEPKPAVKYACPMHPDEIYDEPGDCHKCGMPLEVVMPESSDEEENEAYNDMLKRFKLSLIFTIPVALIAMLGHIIPSVHHQMLAFMSQTSWNIIQFVLSIPMVFYTGWIFMKRAWSSIITKNFNMWTLIGIGTIVAFSFSVFALFFPSVFPDQFKSNGAVDVYFEATCTILLLVMLGQLMELRAHAKTNSALKALLQWAPPTATVIRGNKDVIIAVEHIEYGDKVRVKPGEKVAVDGPILEGYGTMDASMITGEPIPQEVKVGDKVSSGMINTNGSFVMSAEKVGTETLLSKVIEMVNDASRSRAPIQKVADQIAKYFVPIVVSISVLTFVAWMFFYTGENAAVYALVNAVAVLLIACPCALGLATPMSIMVGTGKGAEYGILVKDAEALQLLNDVEVLMIDKTGTLTEGKPKVHQVFSFSDWEEDHVLKTAASLDKNSDHPLAKAIVLAAKEIDDTTFDIKDYQYIIGKGARAKLNGKLIQLGNHKFLKESLLNDRQFSLIEEEQGKGATVVYLLEKEELKGAISIIDPIKESAIKAVHDLHKKGMEVIMLTGDNKQTAKYVASQVGVDHFKADCLPEDKLALVKEYQEKGKIVAMAGDGINDAPALTQANIGIAMGDGTDIAIQSAEVTLLKGDISNLVRAFKLGEKVMKNIKENLVFAFFYNVLGVPIAAGVLFPFFGILLSPMLATLAMSFSSVSVISNALRLRGSKL</sequence>
<keyword evidence="10 11" id="KW-0472">Membrane</keyword>
<dbReference type="Pfam" id="PF00122">
    <property type="entry name" value="E1-E2_ATPase"/>
    <property type="match status" value="1"/>
</dbReference>
<dbReference type="SUPFAM" id="SSF81653">
    <property type="entry name" value="Calcium ATPase, transduction domain A"/>
    <property type="match status" value="1"/>
</dbReference>
<name>A0A1S1YXH9_FLAPC</name>
<evidence type="ECO:0000256" key="1">
    <source>
        <dbReference type="ARBA" id="ARBA00004651"/>
    </source>
</evidence>
<dbReference type="SFLD" id="SFLDG00002">
    <property type="entry name" value="C1.7:_P-type_atpase_like"/>
    <property type="match status" value="1"/>
</dbReference>
<dbReference type="InterPro" id="IPR059000">
    <property type="entry name" value="ATPase_P-type_domA"/>
</dbReference>
<dbReference type="PANTHER" id="PTHR43520">
    <property type="entry name" value="ATP7, ISOFORM B"/>
    <property type="match status" value="1"/>
</dbReference>
<dbReference type="PRINTS" id="PR00943">
    <property type="entry name" value="CUATPASE"/>
</dbReference>
<dbReference type="InterPro" id="IPR045800">
    <property type="entry name" value="HMBD"/>
</dbReference>
<dbReference type="AlphaFoldDB" id="A0A1S1YXH9"/>
<keyword evidence="6 11" id="KW-0547">Nucleotide-binding</keyword>
<evidence type="ECO:0000313" key="15">
    <source>
        <dbReference type="Proteomes" id="UP000179797"/>
    </source>
</evidence>
<keyword evidence="7 11" id="KW-0067">ATP-binding</keyword>
<feature type="transmembrane region" description="Helical" evidence="11">
    <location>
        <begin position="800"/>
        <end position="822"/>
    </location>
</feature>
<feature type="transmembrane region" description="Helical" evidence="11">
    <location>
        <begin position="265"/>
        <end position="292"/>
    </location>
</feature>
<feature type="transmembrane region" description="Helical" evidence="11">
    <location>
        <begin position="459"/>
        <end position="478"/>
    </location>
</feature>
<dbReference type="InterPro" id="IPR044492">
    <property type="entry name" value="P_typ_ATPase_HD_dom"/>
</dbReference>
<gene>
    <name evidence="14" type="ORF">NH26_04825</name>
</gene>
<evidence type="ECO:0000256" key="2">
    <source>
        <dbReference type="ARBA" id="ARBA00006024"/>
    </source>
</evidence>
<evidence type="ECO:0000313" key="14">
    <source>
        <dbReference type="EMBL" id="OHX65721.1"/>
    </source>
</evidence>
<dbReference type="GO" id="GO:0043682">
    <property type="term" value="F:P-type divalent copper transporter activity"/>
    <property type="evidence" value="ECO:0007669"/>
    <property type="project" value="TreeGrafter"/>
</dbReference>
<feature type="transmembrane region" description="Helical" evidence="11">
    <location>
        <begin position="232"/>
        <end position="253"/>
    </location>
</feature>
<dbReference type="GO" id="GO:0060003">
    <property type="term" value="P:copper ion export"/>
    <property type="evidence" value="ECO:0007669"/>
    <property type="project" value="UniProtKB-ARBA"/>
</dbReference>
<dbReference type="GO" id="GO:0005886">
    <property type="term" value="C:plasma membrane"/>
    <property type="evidence" value="ECO:0007669"/>
    <property type="project" value="UniProtKB-SubCell"/>
</dbReference>
<dbReference type="InterPro" id="IPR018303">
    <property type="entry name" value="ATPase_P-typ_P_site"/>
</dbReference>
<evidence type="ECO:0000256" key="3">
    <source>
        <dbReference type="ARBA" id="ARBA00022475"/>
    </source>
</evidence>
<dbReference type="PRINTS" id="PR00119">
    <property type="entry name" value="CATATPASE"/>
</dbReference>
<comment type="similarity">
    <text evidence="2 11">Belongs to the cation transport ATPase (P-type) (TC 3.A.3) family. Type IB subfamily.</text>
</comment>
<feature type="transmembrane region" description="Helical" evidence="11">
    <location>
        <begin position="484"/>
        <end position="507"/>
    </location>
</feature>
<comment type="caution">
    <text evidence="14">The sequence shown here is derived from an EMBL/GenBank/DDBJ whole genome shotgun (WGS) entry which is preliminary data.</text>
</comment>